<evidence type="ECO:0000256" key="1">
    <source>
        <dbReference type="SAM" id="MobiDB-lite"/>
    </source>
</evidence>
<feature type="region of interest" description="Disordered" evidence="1">
    <location>
        <begin position="255"/>
        <end position="280"/>
    </location>
</feature>
<name>A0ABU2SFP8_9ACTN</name>
<dbReference type="EMBL" id="JAVRFI010000001">
    <property type="protein sequence ID" value="MDT0447804.1"/>
    <property type="molecule type" value="Genomic_DNA"/>
</dbReference>
<feature type="transmembrane region" description="Helical" evidence="2">
    <location>
        <begin position="223"/>
        <end position="246"/>
    </location>
</feature>
<keyword evidence="4" id="KW-1185">Reference proteome</keyword>
<organism evidence="3 4">
    <name type="scientific">Streptomyces hesseae</name>
    <dbReference type="NCBI Taxonomy" id="3075519"/>
    <lineage>
        <taxon>Bacteria</taxon>
        <taxon>Bacillati</taxon>
        <taxon>Actinomycetota</taxon>
        <taxon>Actinomycetes</taxon>
        <taxon>Kitasatosporales</taxon>
        <taxon>Streptomycetaceae</taxon>
        <taxon>Streptomyces</taxon>
    </lineage>
</organism>
<keyword evidence="2" id="KW-1133">Transmembrane helix</keyword>
<keyword evidence="2" id="KW-0472">Membrane</keyword>
<feature type="transmembrane region" description="Helical" evidence="2">
    <location>
        <begin position="25"/>
        <end position="45"/>
    </location>
</feature>
<feature type="transmembrane region" description="Helical" evidence="2">
    <location>
        <begin position="143"/>
        <end position="166"/>
    </location>
</feature>
<evidence type="ECO:0000313" key="4">
    <source>
        <dbReference type="Proteomes" id="UP001180531"/>
    </source>
</evidence>
<proteinExistence type="predicted"/>
<feature type="transmembrane region" description="Helical" evidence="2">
    <location>
        <begin position="109"/>
        <end position="131"/>
    </location>
</feature>
<comment type="caution">
    <text evidence="3">The sequence shown here is derived from an EMBL/GenBank/DDBJ whole genome shotgun (WGS) entry which is preliminary data.</text>
</comment>
<accession>A0ABU2SFP8</accession>
<evidence type="ECO:0000313" key="3">
    <source>
        <dbReference type="EMBL" id="MDT0447804.1"/>
    </source>
</evidence>
<reference evidence="3" key="1">
    <citation type="submission" date="2024-05" db="EMBL/GenBank/DDBJ databases">
        <title>30 novel species of actinomycetes from the DSMZ collection.</title>
        <authorList>
            <person name="Nouioui I."/>
        </authorList>
    </citation>
    <scope>NUCLEOTIDE SEQUENCE</scope>
    <source>
        <strain evidence="3">DSM 40473</strain>
    </source>
</reference>
<sequence>MSRVWLCFVTAVRFAVLAQLRNRLALALVVFFIPLWLSLAYTVSAKTAVPFFLRAANRTITVDGNILIQLTGALHSLALIIGFMMFLATSQSAEFDSRLVMAGYPRLCLVVAKYATLLLTAAPVVLYATFWVRVFWAPERLELLAAALFVGGLIYGGAGIMLAAVLRSELAGTLLVIMVSFLDVGLQNPIANPAADSPVIRLLPTYGAMQSATSAARLGTLPWAYLAIGLCWALGMTAIGMTTFALRNRHRSLGNSRPALPSPRRRHDAIEPLPETERSR</sequence>
<keyword evidence="2" id="KW-0812">Transmembrane</keyword>
<dbReference type="Proteomes" id="UP001180531">
    <property type="component" value="Unassembled WGS sequence"/>
</dbReference>
<evidence type="ECO:0000256" key="2">
    <source>
        <dbReference type="SAM" id="Phobius"/>
    </source>
</evidence>
<protein>
    <submittedName>
        <fullName evidence="3">ABC transporter permease</fullName>
    </submittedName>
</protein>
<dbReference type="RefSeq" id="WP_311607231.1">
    <property type="nucleotide sequence ID" value="NZ_JAVRFI010000001.1"/>
</dbReference>
<feature type="transmembrane region" description="Helical" evidence="2">
    <location>
        <begin position="66"/>
        <end position="89"/>
    </location>
</feature>
<gene>
    <name evidence="3" type="ORF">RM609_01620</name>
</gene>